<dbReference type="PANTHER" id="PTHR46174">
    <property type="entry name" value="CXXC-TYPE ZINC FINGER PROTEIN 1"/>
    <property type="match status" value="1"/>
</dbReference>
<sequence length="743" mass="85343">MPQIAYQHYIAKQQLINIPQKDKGEIDRERIDGINHPTKIRERNSDGVEVYCICRLRTFDTFMICCDKCEEWYHGGVSGCVQVTPEQSKNIKHWICPKCRGQWKEFLKDFSRRLRTGQIKFAVKRNTTEQQQQQQYHNTMPHFQQGISSYYPSTSLTGYLPGPQQIRPYSLTNTFLNAGNKAFQQKQQNLFRPGYPLTSNFNPLNQMHQSPYQTFTSETAIRLYTPQPINKKYKKLPKNKGKWKKPIGDIVGKSTSNAEIQIQAIHGTSQVPSQQPHHRNIVLKKESSASLRIGLNGLKSNLNNAFGNQLNNAFVNIDDKPYLSKEKQRNHYNLLGSDKRMKKKGLGYMNIPNSSLQLQVSNTGIPLLSSVGNMIPHNAQQKSILGRPPGTKVKKRNKNSKSLIRGSETQGHRGRPPNASKERDQQGNQRISGIGKGNKQINEGYKQIDDNITNTNYTEDIYGYGVRQPIEGYSTVYEPESRNTSTYQSQADITKYHVDASSIQWPWKLHEYLQCTIPQSSPTHLSNQQAIQNNSTSHNTSQQPLVHFRDENDQFQKILFNLHVTRQPNYHQQQQQQQQQQQIHNGVHHNEKDRSNPTNETSTDINEQRRRSNNDVQQIREETLMCAVTLFGPLNTADMVANAAYLRICANPSCGKRFYDNQEQINSKIKHYCSDRCGVEVAWRALGIREEMPITHRDITMLMENMQHSSRSEIERACDILDIKSRGKGKLAKKLHKGQENDD</sequence>
<proteinExistence type="predicted"/>
<dbReference type="AlphaFoldDB" id="A0A5J4X0E4"/>
<evidence type="ECO:0000256" key="5">
    <source>
        <dbReference type="ARBA" id="ARBA00023242"/>
    </source>
</evidence>
<feature type="compositionally biased region" description="Basic and acidic residues" evidence="6">
    <location>
        <begin position="606"/>
        <end position="615"/>
    </location>
</feature>
<keyword evidence="2" id="KW-0479">Metal-binding</keyword>
<dbReference type="EMBL" id="SNRW01000534">
    <property type="protein sequence ID" value="KAA6400610.1"/>
    <property type="molecule type" value="Genomic_DNA"/>
</dbReference>
<dbReference type="OrthoDB" id="784962at2759"/>
<evidence type="ECO:0000256" key="1">
    <source>
        <dbReference type="ARBA" id="ARBA00004123"/>
    </source>
</evidence>
<dbReference type="Gene3D" id="3.30.40.10">
    <property type="entry name" value="Zinc/RING finger domain, C3HC4 (zinc finger)"/>
    <property type="match status" value="1"/>
</dbReference>
<feature type="compositionally biased region" description="Polar residues" evidence="6">
    <location>
        <begin position="596"/>
        <end position="605"/>
    </location>
</feature>
<reference evidence="8 9" key="1">
    <citation type="submission" date="2019-03" db="EMBL/GenBank/DDBJ databases">
        <title>Single cell metagenomics reveals metabolic interactions within the superorganism composed of flagellate Streblomastix strix and complex community of Bacteroidetes bacteria on its surface.</title>
        <authorList>
            <person name="Treitli S.C."/>
            <person name="Kolisko M."/>
            <person name="Husnik F."/>
            <person name="Keeling P."/>
            <person name="Hampl V."/>
        </authorList>
    </citation>
    <scope>NUCLEOTIDE SEQUENCE [LARGE SCALE GENOMIC DNA]</scope>
    <source>
        <strain evidence="8">ST1C</strain>
    </source>
</reference>
<feature type="region of interest" description="Disordered" evidence="6">
    <location>
        <begin position="521"/>
        <end position="542"/>
    </location>
</feature>
<keyword evidence="5" id="KW-0539">Nucleus</keyword>
<dbReference type="InterPro" id="IPR019787">
    <property type="entry name" value="Znf_PHD-finger"/>
</dbReference>
<dbReference type="InterPro" id="IPR037869">
    <property type="entry name" value="Spp1/CFP1"/>
</dbReference>
<dbReference type="InterPro" id="IPR001965">
    <property type="entry name" value="Znf_PHD"/>
</dbReference>
<keyword evidence="3" id="KW-0863">Zinc-finger</keyword>
<protein>
    <recommendedName>
        <fullName evidence="7">Zinc finger PHD-type domain-containing protein</fullName>
    </recommendedName>
</protein>
<dbReference type="InterPro" id="IPR013083">
    <property type="entry name" value="Znf_RING/FYVE/PHD"/>
</dbReference>
<comment type="subcellular location">
    <subcellularLocation>
        <location evidence="1">Nucleus</location>
    </subcellularLocation>
</comment>
<dbReference type="GO" id="GO:0008270">
    <property type="term" value="F:zinc ion binding"/>
    <property type="evidence" value="ECO:0007669"/>
    <property type="project" value="UniProtKB-KW"/>
</dbReference>
<evidence type="ECO:0000313" key="8">
    <source>
        <dbReference type="EMBL" id="KAA6400610.1"/>
    </source>
</evidence>
<evidence type="ECO:0000256" key="3">
    <source>
        <dbReference type="ARBA" id="ARBA00022771"/>
    </source>
</evidence>
<dbReference type="PANTHER" id="PTHR46174:SF1">
    <property type="entry name" value="CXXC-TYPE ZINC FINGER PROTEIN 1"/>
    <property type="match status" value="1"/>
</dbReference>
<feature type="region of interest" description="Disordered" evidence="6">
    <location>
        <begin position="568"/>
        <end position="615"/>
    </location>
</feature>
<dbReference type="GO" id="GO:0048188">
    <property type="term" value="C:Set1C/COMPASS complex"/>
    <property type="evidence" value="ECO:0007669"/>
    <property type="project" value="InterPro"/>
</dbReference>
<dbReference type="Pfam" id="PF00628">
    <property type="entry name" value="PHD"/>
    <property type="match status" value="1"/>
</dbReference>
<dbReference type="InterPro" id="IPR011011">
    <property type="entry name" value="Znf_FYVE_PHD"/>
</dbReference>
<feature type="compositionally biased region" description="Low complexity" evidence="6">
    <location>
        <begin position="572"/>
        <end position="582"/>
    </location>
</feature>
<organism evidence="8 9">
    <name type="scientific">Streblomastix strix</name>
    <dbReference type="NCBI Taxonomy" id="222440"/>
    <lineage>
        <taxon>Eukaryota</taxon>
        <taxon>Metamonada</taxon>
        <taxon>Preaxostyla</taxon>
        <taxon>Oxymonadida</taxon>
        <taxon>Streblomastigidae</taxon>
        <taxon>Streblomastix</taxon>
    </lineage>
</organism>
<feature type="domain" description="Zinc finger PHD-type" evidence="7">
    <location>
        <begin position="51"/>
        <end position="100"/>
    </location>
</feature>
<dbReference type="SUPFAM" id="SSF57903">
    <property type="entry name" value="FYVE/PHD zinc finger"/>
    <property type="match status" value="1"/>
</dbReference>
<evidence type="ECO:0000256" key="2">
    <source>
        <dbReference type="ARBA" id="ARBA00022723"/>
    </source>
</evidence>
<dbReference type="Proteomes" id="UP000324800">
    <property type="component" value="Unassembled WGS sequence"/>
</dbReference>
<evidence type="ECO:0000313" key="9">
    <source>
        <dbReference type="Proteomes" id="UP000324800"/>
    </source>
</evidence>
<name>A0A5J4X0E4_9EUKA</name>
<feature type="region of interest" description="Disordered" evidence="6">
    <location>
        <begin position="379"/>
        <end position="441"/>
    </location>
</feature>
<keyword evidence="4" id="KW-0862">Zinc</keyword>
<dbReference type="GO" id="GO:0045893">
    <property type="term" value="P:positive regulation of DNA-templated transcription"/>
    <property type="evidence" value="ECO:0007669"/>
    <property type="project" value="TreeGrafter"/>
</dbReference>
<evidence type="ECO:0000256" key="4">
    <source>
        <dbReference type="ARBA" id="ARBA00022833"/>
    </source>
</evidence>
<evidence type="ECO:0000256" key="6">
    <source>
        <dbReference type="SAM" id="MobiDB-lite"/>
    </source>
</evidence>
<evidence type="ECO:0000259" key="7">
    <source>
        <dbReference type="SMART" id="SM00249"/>
    </source>
</evidence>
<dbReference type="SMART" id="SM00249">
    <property type="entry name" value="PHD"/>
    <property type="match status" value="1"/>
</dbReference>
<gene>
    <name evidence="8" type="ORF">EZS28_003865</name>
</gene>
<accession>A0A5J4X0E4</accession>
<comment type="caution">
    <text evidence="8">The sequence shown here is derived from an EMBL/GenBank/DDBJ whole genome shotgun (WGS) entry which is preliminary data.</text>
</comment>